<dbReference type="AlphaFoldDB" id="A0A494B9B8"/>
<dbReference type="OMA" id="YGPEFSI"/>
<dbReference type="Bgee" id="ENSMUSG00000041360">
    <property type="expression patterns" value="Expressed in metanephric proximal tubule and 261 other cell types or tissues"/>
</dbReference>
<name>A0A494B9B8_MOUSE</name>
<feature type="compositionally biased region" description="Basic residues" evidence="1">
    <location>
        <begin position="60"/>
        <end position="69"/>
    </location>
</feature>
<dbReference type="MGI" id="MGI:106253">
    <property type="gene designation" value="Pum3"/>
</dbReference>
<dbReference type="ExpressionAtlas" id="A0A494B9B8">
    <property type="expression patterns" value="baseline and differential"/>
</dbReference>
<evidence type="ECO:0000256" key="1">
    <source>
        <dbReference type="SAM" id="MobiDB-lite"/>
    </source>
</evidence>
<evidence type="ECO:0000313" key="4">
    <source>
        <dbReference type="Proteomes" id="UP000000589"/>
    </source>
</evidence>
<reference evidence="2 4" key="2">
    <citation type="journal article" date="2011" name="PLoS Biol.">
        <title>Modernizing reference genome assemblies.</title>
        <authorList>
            <person name="Church D.M."/>
            <person name="Schneider V.A."/>
            <person name="Graves T."/>
            <person name="Auger K."/>
            <person name="Cunningham F."/>
            <person name="Bouk N."/>
            <person name="Chen H.C."/>
            <person name="Agarwala R."/>
            <person name="McLaren W.M."/>
            <person name="Ritchie G.R."/>
            <person name="Albracht D."/>
            <person name="Kremitzki M."/>
            <person name="Rock S."/>
            <person name="Kotkiewicz H."/>
            <person name="Kremitzki C."/>
            <person name="Wollam A."/>
            <person name="Trani L."/>
            <person name="Fulton L."/>
            <person name="Fulton R."/>
            <person name="Matthews L."/>
            <person name="Whitehead S."/>
            <person name="Chow W."/>
            <person name="Torrance J."/>
            <person name="Dunn M."/>
            <person name="Harden G."/>
            <person name="Threadgold G."/>
            <person name="Wood J."/>
            <person name="Collins J."/>
            <person name="Heath P."/>
            <person name="Griffiths G."/>
            <person name="Pelan S."/>
            <person name="Grafham D."/>
            <person name="Eichler E.E."/>
            <person name="Weinstock G."/>
            <person name="Mardis E.R."/>
            <person name="Wilson R.K."/>
            <person name="Howe K."/>
            <person name="Flicek P."/>
            <person name="Hubbard T."/>
        </authorList>
    </citation>
    <scope>NUCLEOTIDE SEQUENCE [LARGE SCALE GENOMIC DNA]</scope>
    <source>
        <strain evidence="2 4">C57BL/6J</strain>
    </source>
</reference>
<reference evidence="2 4" key="1">
    <citation type="journal article" date="2009" name="PLoS Biol.">
        <title>Lineage-specific biology revealed by a finished genome assembly of the mouse.</title>
        <authorList>
            <consortium name="Mouse Genome Sequencing Consortium"/>
            <person name="Church D.M."/>
            <person name="Goodstadt L."/>
            <person name="Hillier L.W."/>
            <person name="Zody M.C."/>
            <person name="Goldstein S."/>
            <person name="She X."/>
            <person name="Bult C.J."/>
            <person name="Agarwala R."/>
            <person name="Cherry J.L."/>
            <person name="DiCuccio M."/>
            <person name="Hlavina W."/>
            <person name="Kapustin Y."/>
            <person name="Meric P."/>
            <person name="Maglott D."/>
            <person name="Birtle Z."/>
            <person name="Marques A.C."/>
            <person name="Graves T."/>
            <person name="Zhou S."/>
            <person name="Teague B."/>
            <person name="Potamousis K."/>
            <person name="Churas C."/>
            <person name="Place M."/>
            <person name="Herschleb J."/>
            <person name="Runnheim R."/>
            <person name="Forrest D."/>
            <person name="Amos-Landgraf J."/>
            <person name="Schwartz D.C."/>
            <person name="Cheng Z."/>
            <person name="Lindblad-Toh K."/>
            <person name="Eichler E.E."/>
            <person name="Ponting C.P."/>
        </authorList>
    </citation>
    <scope>NUCLEOTIDE SEQUENCE [LARGE SCALE GENOMIC DNA]</scope>
    <source>
        <strain evidence="2 4">C57BL/6J</strain>
    </source>
</reference>
<dbReference type="AGR" id="MGI:106253"/>
<organism evidence="2 4">
    <name type="scientific">Mus musculus</name>
    <name type="common">Mouse</name>
    <dbReference type="NCBI Taxonomy" id="10090"/>
    <lineage>
        <taxon>Eukaryota</taxon>
        <taxon>Metazoa</taxon>
        <taxon>Chordata</taxon>
        <taxon>Craniata</taxon>
        <taxon>Vertebrata</taxon>
        <taxon>Euteleostomi</taxon>
        <taxon>Mammalia</taxon>
        <taxon>Eutheria</taxon>
        <taxon>Euarchontoglires</taxon>
        <taxon>Glires</taxon>
        <taxon>Rodentia</taxon>
        <taxon>Myomorpha</taxon>
        <taxon>Muroidea</taxon>
        <taxon>Muridae</taxon>
        <taxon>Murinae</taxon>
        <taxon>Mus</taxon>
        <taxon>Mus</taxon>
    </lineage>
</organism>
<sequence>MMEVKGKKKFTGKSPQTSQGKNKFHKNSESSSSKTFPRKAVKEGGPKVTSKNFEKGATKPGKKGVKQFKNKPQGGKGPKDKFQKANKFSKK</sequence>
<dbReference type="GeneTree" id="ENSGT00390000015757"/>
<evidence type="ECO:0000313" key="2">
    <source>
        <dbReference type="Ensembl" id="ENSMUSP00000157590.3"/>
    </source>
</evidence>
<accession>A0A494B9B8</accession>
<dbReference type="VEuPathDB" id="HostDB:ENSMUSG00000041360"/>
<proteinExistence type="evidence at protein level"/>
<dbReference type="Antibodypedia" id="1036">
    <property type="antibodies" value="112 antibodies from 20 providers"/>
</dbReference>
<dbReference type="Proteomes" id="UP000000589">
    <property type="component" value="Chromosome 19"/>
</dbReference>
<protein>
    <submittedName>
        <fullName evidence="2">Pumilio RNA-binding family member 3</fullName>
    </submittedName>
</protein>
<keyword evidence="5" id="KW-1267">Proteomics identification</keyword>
<gene>
    <name evidence="2 3" type="primary">Pum3</name>
</gene>
<reference evidence="2" key="3">
    <citation type="submission" date="2024-06" db="UniProtKB">
        <authorList>
            <consortium name="Ensembl"/>
        </authorList>
    </citation>
    <scope>IDENTIFICATION</scope>
    <source>
        <strain evidence="2">C57BL/6J</strain>
    </source>
</reference>
<evidence type="ECO:0000313" key="3">
    <source>
        <dbReference type="MGI" id="MGI:106253"/>
    </source>
</evidence>
<dbReference type="Ensembl" id="ENSMUST00000236702.3">
    <property type="protein sequence ID" value="ENSMUSP00000157590.3"/>
    <property type="gene ID" value="ENSMUSG00000041360.9"/>
</dbReference>
<evidence type="ECO:0007829" key="5">
    <source>
        <dbReference type="PeptideAtlas" id="A0A494B9B8"/>
    </source>
</evidence>
<feature type="compositionally biased region" description="Basic residues" evidence="1">
    <location>
        <begin position="1"/>
        <end position="11"/>
    </location>
</feature>
<feature type="region of interest" description="Disordered" evidence="1">
    <location>
        <begin position="1"/>
        <end position="91"/>
    </location>
</feature>
<keyword evidence="4" id="KW-1185">Reference proteome</keyword>